<dbReference type="EMBL" id="LGGW01000087">
    <property type="protein sequence ID" value="KUK89480.1"/>
    <property type="molecule type" value="Genomic_DNA"/>
</dbReference>
<evidence type="ECO:0000313" key="3">
    <source>
        <dbReference type="EMBL" id="KUK66808.1"/>
    </source>
</evidence>
<dbReference type="SUPFAM" id="SSF51735">
    <property type="entry name" value="NAD(P)-binding Rossmann-fold domains"/>
    <property type="match status" value="1"/>
</dbReference>
<evidence type="ECO:0000313" key="2">
    <source>
        <dbReference type="EMBL" id="HCO69683.1"/>
    </source>
</evidence>
<dbReference type="PANTHER" id="PTHR43355:SF2">
    <property type="entry name" value="FLAVIN REDUCTASE (NADPH)"/>
    <property type="match status" value="1"/>
</dbReference>
<dbReference type="GO" id="GO:0016646">
    <property type="term" value="F:oxidoreductase activity, acting on the CH-NH group of donors, NAD or NADP as acceptor"/>
    <property type="evidence" value="ECO:0007669"/>
    <property type="project" value="TreeGrafter"/>
</dbReference>
<evidence type="ECO:0000313" key="4">
    <source>
        <dbReference type="EMBL" id="KUK89480.1"/>
    </source>
</evidence>
<dbReference type="PATRIC" id="fig|1236046.5.peg.768"/>
<dbReference type="Proteomes" id="UP000055014">
    <property type="component" value="Unassembled WGS sequence"/>
</dbReference>
<reference evidence="3" key="1">
    <citation type="journal article" date="2015" name="MBio">
        <title>Genome-resolved metagenomic analysis reveals roles for candidate phyla and other microbial community members in biogeochemical transformations in oil reservoirs.</title>
        <authorList>
            <person name="Hu P."/>
            <person name="Tom L."/>
            <person name="Singh A."/>
            <person name="Thomas B.C."/>
            <person name="Baker B.J."/>
            <person name="Piceno Y.M."/>
            <person name="Andersen G.L."/>
            <person name="Banfield J.F."/>
        </authorList>
    </citation>
    <scope>NUCLEOTIDE SEQUENCE [LARGE SCALE GENOMIC DNA]</scope>
    <source>
        <strain evidence="3">46_47</strain>
        <strain evidence="4">46_70</strain>
    </source>
</reference>
<dbReference type="InterPro" id="IPR051606">
    <property type="entry name" value="Polyketide_Oxido-like"/>
</dbReference>
<proteinExistence type="predicted"/>
<dbReference type="Gene3D" id="3.40.50.720">
    <property type="entry name" value="NAD(P)-binding Rossmann-like Domain"/>
    <property type="match status" value="1"/>
</dbReference>
<reference evidence="2 7" key="3">
    <citation type="journal article" date="2018" name="Nat. Biotechnol.">
        <title>A standardized bacterial taxonomy based on genome phylogeny substantially revises the tree of life.</title>
        <authorList>
            <person name="Parks D.H."/>
            <person name="Chuvochina M."/>
            <person name="Waite D.W."/>
            <person name="Rinke C."/>
            <person name="Skarshewski A."/>
            <person name="Chaumeil P.A."/>
            <person name="Hugenholtz P."/>
        </authorList>
    </citation>
    <scope>NUCLEOTIDE SEQUENCE [LARGE SCALE GENOMIC DNA]</scope>
    <source>
        <strain evidence="2">UBA9905</strain>
    </source>
</reference>
<feature type="domain" description="NAD(P)-binding" evidence="1">
    <location>
        <begin position="7"/>
        <end position="195"/>
    </location>
</feature>
<gene>
    <name evidence="2" type="ORF">DIT26_03720</name>
    <name evidence="3" type="ORF">XD86_1044</name>
    <name evidence="4" type="ORF">XE02_1005</name>
</gene>
<comment type="caution">
    <text evidence="3">The sequence shown here is derived from an EMBL/GenBank/DDBJ whole genome shotgun (WGS) entry which is preliminary data.</text>
</comment>
<sequence length="208" mass="23066">MKIIIFGGTGRVGRVILDRALGENHIVTVFVGDVSKLTVRKENLRIFQGDVFNSQSVRDAIRGQDAIISALGPDNSGSVNDTLAVAMRNIVNGARDSEVNKIVTIANSGILQLSPRELRLDSPNYPQYLKKSSREFLDAFEILKTSELDWVVVCPPFMTFSEGNQSYRVSADFLPENGVKISIQDVAEFAFKQLFTSEYSQKRVGIAY</sequence>
<accession>A0A101GYJ1</accession>
<evidence type="ECO:0000313" key="5">
    <source>
        <dbReference type="Proteomes" id="UP000054260"/>
    </source>
</evidence>
<evidence type="ECO:0000313" key="7">
    <source>
        <dbReference type="Proteomes" id="UP000264215"/>
    </source>
</evidence>
<dbReference type="Proteomes" id="UP000054260">
    <property type="component" value="Unassembled WGS sequence"/>
</dbReference>
<name>A0A101GYJ1_9BACT</name>
<protein>
    <submittedName>
        <fullName evidence="2">NAD-dependent dehydratase</fullName>
    </submittedName>
    <submittedName>
        <fullName evidence="3">NAD-dependent epimerase/dehydratase</fullName>
    </submittedName>
</protein>
<organism evidence="3 5">
    <name type="scientific">Mesotoga infera</name>
    <dbReference type="NCBI Taxonomy" id="1236046"/>
    <lineage>
        <taxon>Bacteria</taxon>
        <taxon>Thermotogati</taxon>
        <taxon>Thermotogota</taxon>
        <taxon>Thermotogae</taxon>
        <taxon>Kosmotogales</taxon>
        <taxon>Kosmotogaceae</taxon>
        <taxon>Mesotoga</taxon>
    </lineage>
</organism>
<dbReference type="Proteomes" id="UP000264215">
    <property type="component" value="Unassembled WGS sequence"/>
</dbReference>
<dbReference type="InterPro" id="IPR016040">
    <property type="entry name" value="NAD(P)-bd_dom"/>
</dbReference>
<evidence type="ECO:0000313" key="6">
    <source>
        <dbReference type="Proteomes" id="UP000055014"/>
    </source>
</evidence>
<dbReference type="EMBL" id="LGGH01000166">
    <property type="protein sequence ID" value="KUK66808.1"/>
    <property type="molecule type" value="Genomic_DNA"/>
</dbReference>
<dbReference type="InterPro" id="IPR036291">
    <property type="entry name" value="NAD(P)-bd_dom_sf"/>
</dbReference>
<dbReference type="PANTHER" id="PTHR43355">
    <property type="entry name" value="FLAVIN REDUCTASE (NADPH)"/>
    <property type="match status" value="1"/>
</dbReference>
<evidence type="ECO:0000259" key="1">
    <source>
        <dbReference type="Pfam" id="PF13460"/>
    </source>
</evidence>
<dbReference type="Pfam" id="PF13460">
    <property type="entry name" value="NAD_binding_10"/>
    <property type="match status" value="1"/>
</dbReference>
<reference evidence="5 6" key="2">
    <citation type="journal article" date="2015" name="MBio">
        <title>Genome-Resolved Metagenomic Analysis Reveals Roles for Candidate Phyla and Other Microbial Community Members in Biogeochemical Transformations in Oil Reservoirs.</title>
        <authorList>
            <person name="Hu P."/>
            <person name="Tom L."/>
            <person name="Singh A."/>
            <person name="Thomas B.C."/>
            <person name="Baker B.J."/>
            <person name="Piceno Y.M."/>
            <person name="Andersen G.L."/>
            <person name="Banfield J.F."/>
        </authorList>
    </citation>
    <scope>NUCLEOTIDE SEQUENCE [LARGE SCALE GENOMIC DNA]</scope>
</reference>
<dbReference type="AlphaFoldDB" id="A0A101GYJ1"/>
<dbReference type="EMBL" id="DQBS01000093">
    <property type="protein sequence ID" value="HCO69683.1"/>
    <property type="molecule type" value="Genomic_DNA"/>
</dbReference>